<keyword evidence="5" id="KW-0805">Transcription regulation</keyword>
<gene>
    <name evidence="8" type="primary">flgM</name>
    <name evidence="8" type="ORF">IDH44_11600</name>
</gene>
<feature type="domain" description="Anti-sigma-28 factor FlgM C-terminal" evidence="7">
    <location>
        <begin position="33"/>
        <end position="83"/>
    </location>
</feature>
<dbReference type="AlphaFoldDB" id="A0A927GSM1"/>
<evidence type="ECO:0000256" key="6">
    <source>
        <dbReference type="ARBA" id="ARBA00023163"/>
    </source>
</evidence>
<keyword evidence="4" id="KW-1005">Bacterial flagellum biogenesis</keyword>
<evidence type="ECO:0000256" key="4">
    <source>
        <dbReference type="ARBA" id="ARBA00022795"/>
    </source>
</evidence>
<sequence length="92" mass="10078">MKINEPGRIGMVNAYQKHQEQASDAGPKAKRTDKVQISAEAHQLLSSSKVDTAAKAERMQSLKHEVATGTYYVDASKIAEKLVSYFKPDGKA</sequence>
<dbReference type="EMBL" id="JACXIZ010000019">
    <property type="protein sequence ID" value="MBD2845837.1"/>
    <property type="molecule type" value="Genomic_DNA"/>
</dbReference>
<organism evidence="8 9">
    <name type="scientific">Paenibacillus sabuli</name>
    <dbReference type="NCBI Taxonomy" id="2772509"/>
    <lineage>
        <taxon>Bacteria</taxon>
        <taxon>Bacillati</taxon>
        <taxon>Bacillota</taxon>
        <taxon>Bacilli</taxon>
        <taxon>Bacillales</taxon>
        <taxon>Paenibacillaceae</taxon>
        <taxon>Paenibacillus</taxon>
    </lineage>
</organism>
<keyword evidence="6" id="KW-0804">Transcription</keyword>
<dbReference type="Pfam" id="PF04316">
    <property type="entry name" value="FlgM"/>
    <property type="match status" value="1"/>
</dbReference>
<keyword evidence="8" id="KW-0969">Cilium</keyword>
<proteinExistence type="inferred from homology"/>
<reference evidence="8" key="1">
    <citation type="submission" date="2020-09" db="EMBL/GenBank/DDBJ databases">
        <title>A novel bacterium of genus Paenibacillus, isolated from South China Sea.</title>
        <authorList>
            <person name="Huang H."/>
            <person name="Mo K."/>
            <person name="Hu Y."/>
        </authorList>
    </citation>
    <scope>NUCLEOTIDE SEQUENCE</scope>
    <source>
        <strain evidence="8">IB182496</strain>
    </source>
</reference>
<evidence type="ECO:0000313" key="8">
    <source>
        <dbReference type="EMBL" id="MBD2845837.1"/>
    </source>
</evidence>
<name>A0A927GSM1_9BACL</name>
<accession>A0A927GSM1</accession>
<keyword evidence="9" id="KW-1185">Reference proteome</keyword>
<keyword evidence="8" id="KW-0282">Flagellum</keyword>
<dbReference type="NCBIfam" id="TIGR03824">
    <property type="entry name" value="FlgM_jcvi"/>
    <property type="match status" value="1"/>
</dbReference>
<dbReference type="InterPro" id="IPR031316">
    <property type="entry name" value="FlgM_C"/>
</dbReference>
<keyword evidence="3" id="KW-0678">Repressor</keyword>
<dbReference type="InterPro" id="IPR035890">
    <property type="entry name" value="Anti-sigma-28_factor_FlgM_sf"/>
</dbReference>
<dbReference type="GO" id="GO:0044781">
    <property type="term" value="P:bacterial-type flagellum organization"/>
    <property type="evidence" value="ECO:0007669"/>
    <property type="project" value="UniProtKB-KW"/>
</dbReference>
<evidence type="ECO:0000256" key="1">
    <source>
        <dbReference type="ARBA" id="ARBA00005322"/>
    </source>
</evidence>
<evidence type="ECO:0000256" key="2">
    <source>
        <dbReference type="ARBA" id="ARBA00017823"/>
    </source>
</evidence>
<dbReference type="GO" id="GO:0045892">
    <property type="term" value="P:negative regulation of DNA-templated transcription"/>
    <property type="evidence" value="ECO:0007669"/>
    <property type="project" value="InterPro"/>
</dbReference>
<evidence type="ECO:0000259" key="7">
    <source>
        <dbReference type="Pfam" id="PF04316"/>
    </source>
</evidence>
<evidence type="ECO:0000256" key="5">
    <source>
        <dbReference type="ARBA" id="ARBA00023015"/>
    </source>
</evidence>
<comment type="similarity">
    <text evidence="1">Belongs to the FlgM family.</text>
</comment>
<protein>
    <recommendedName>
        <fullName evidence="2">Negative regulator of flagellin synthesis</fullName>
    </recommendedName>
</protein>
<dbReference type="InterPro" id="IPR007412">
    <property type="entry name" value="FlgM"/>
</dbReference>
<keyword evidence="8" id="KW-0966">Cell projection</keyword>
<comment type="caution">
    <text evidence="8">The sequence shown here is derived from an EMBL/GenBank/DDBJ whole genome shotgun (WGS) entry which is preliminary data.</text>
</comment>
<dbReference type="SUPFAM" id="SSF101498">
    <property type="entry name" value="Anti-sigma factor FlgM"/>
    <property type="match status" value="1"/>
</dbReference>
<dbReference type="RefSeq" id="WP_190917811.1">
    <property type="nucleotide sequence ID" value="NZ_JACXIZ010000019.1"/>
</dbReference>
<dbReference type="Proteomes" id="UP000621560">
    <property type="component" value="Unassembled WGS sequence"/>
</dbReference>
<evidence type="ECO:0000256" key="3">
    <source>
        <dbReference type="ARBA" id="ARBA00022491"/>
    </source>
</evidence>
<evidence type="ECO:0000313" key="9">
    <source>
        <dbReference type="Proteomes" id="UP000621560"/>
    </source>
</evidence>